<dbReference type="OrthoDB" id="7210727at2"/>
<proteinExistence type="predicted"/>
<gene>
    <name evidence="2" type="ORF">NX02_19410</name>
</gene>
<name>W0AG88_9SPHN</name>
<reference evidence="2 3" key="1">
    <citation type="submission" date="2013-07" db="EMBL/GenBank/DDBJ databases">
        <title>Completed genome of Sphingomonas sanxanigenens NX02.</title>
        <authorList>
            <person name="Ma T."/>
            <person name="Huang H."/>
            <person name="Wu M."/>
            <person name="Li X."/>
            <person name="Li G."/>
        </authorList>
    </citation>
    <scope>NUCLEOTIDE SEQUENCE [LARGE SCALE GENOMIC DNA]</scope>
    <source>
        <strain evidence="2 3">NX02</strain>
    </source>
</reference>
<feature type="domain" description="DUF6950" evidence="1">
    <location>
        <begin position="9"/>
        <end position="132"/>
    </location>
</feature>
<protein>
    <recommendedName>
        <fullName evidence="1">DUF6950 domain-containing protein</fullName>
    </recommendedName>
</protein>
<sequence>MKGDLLRRQEATQATLDRFKSKAMVWGRTDCIAIGRWHLVQLGYVPPPLPRYRSLLGARRAAAKVGGIEALLDSLLERIPPASMLLGDLALMEGDGMDALTICVGAKVWGWHQDSDRPAAMTPLALKGAWRV</sequence>
<accession>W0AG88</accession>
<dbReference type="InterPro" id="IPR053802">
    <property type="entry name" value="DUF6950"/>
</dbReference>
<dbReference type="AlphaFoldDB" id="W0AG88"/>
<dbReference type="HOGENOM" id="CLU_151330_0_0_5"/>
<evidence type="ECO:0000313" key="3">
    <source>
        <dbReference type="Proteomes" id="UP000018851"/>
    </source>
</evidence>
<evidence type="ECO:0000313" key="2">
    <source>
        <dbReference type="EMBL" id="AHE55542.1"/>
    </source>
</evidence>
<dbReference type="PATRIC" id="fig|1123269.5.peg.3798"/>
<dbReference type="Proteomes" id="UP000018851">
    <property type="component" value="Chromosome"/>
</dbReference>
<keyword evidence="3" id="KW-1185">Reference proteome</keyword>
<organism evidence="2 3">
    <name type="scientific">Sphingomonas sanxanigenens DSM 19645 = NX02</name>
    <dbReference type="NCBI Taxonomy" id="1123269"/>
    <lineage>
        <taxon>Bacteria</taxon>
        <taxon>Pseudomonadati</taxon>
        <taxon>Pseudomonadota</taxon>
        <taxon>Alphaproteobacteria</taxon>
        <taxon>Sphingomonadales</taxon>
        <taxon>Sphingomonadaceae</taxon>
        <taxon>Sphingomonas</taxon>
    </lineage>
</organism>
<dbReference type="eggNOG" id="ENOG502ZZES">
    <property type="taxonomic scope" value="Bacteria"/>
</dbReference>
<dbReference type="STRING" id="1123269.NX02_19410"/>
<evidence type="ECO:0000259" key="1">
    <source>
        <dbReference type="Pfam" id="PF22262"/>
    </source>
</evidence>
<dbReference type="KEGG" id="ssan:NX02_19410"/>
<dbReference type="RefSeq" id="WP_025293709.1">
    <property type="nucleotide sequence ID" value="NZ_CP006644.1"/>
</dbReference>
<dbReference type="Pfam" id="PF22262">
    <property type="entry name" value="DUF6950"/>
    <property type="match status" value="1"/>
</dbReference>
<dbReference type="EMBL" id="CP006644">
    <property type="protein sequence ID" value="AHE55542.1"/>
    <property type="molecule type" value="Genomic_DNA"/>
</dbReference>